<evidence type="ECO:0000259" key="5">
    <source>
        <dbReference type="Pfam" id="PF14691"/>
    </source>
</evidence>
<dbReference type="SUPFAM" id="SSF46548">
    <property type="entry name" value="alpha-helical ferredoxin"/>
    <property type="match status" value="2"/>
</dbReference>
<dbReference type="eggNOG" id="COG0493">
    <property type="taxonomic scope" value="Bacteria"/>
</dbReference>
<keyword evidence="3" id="KW-0274">FAD</keyword>
<dbReference type="InterPro" id="IPR013785">
    <property type="entry name" value="Aldolase_TIM"/>
</dbReference>
<dbReference type="GO" id="GO:0051536">
    <property type="term" value="F:iron-sulfur cluster binding"/>
    <property type="evidence" value="ECO:0007669"/>
    <property type="project" value="InterPro"/>
</dbReference>
<dbReference type="KEGG" id="tai:Taci_0423"/>
<dbReference type="Pfam" id="PF07992">
    <property type="entry name" value="Pyr_redox_2"/>
    <property type="match status" value="1"/>
</dbReference>
<gene>
    <name evidence="6" type="ordered locus">Taci_0423</name>
</gene>
<reference evidence="6 7" key="1">
    <citation type="journal article" date="2009" name="Stand. Genomic Sci.">
        <title>Complete genome sequence of Thermanaerovibrio acidaminovorans type strain (Su883).</title>
        <authorList>
            <person name="Chovatia M."/>
            <person name="Sikorski J."/>
            <person name="Schroder M."/>
            <person name="Lapidus A."/>
            <person name="Nolan M."/>
            <person name="Tice H."/>
            <person name="Glavina Del Rio T."/>
            <person name="Copeland A."/>
            <person name="Cheng J.F."/>
            <person name="Lucas S."/>
            <person name="Chen F."/>
            <person name="Bruce D."/>
            <person name="Goodwin L."/>
            <person name="Pitluck S."/>
            <person name="Ivanova N."/>
            <person name="Mavromatis K."/>
            <person name="Ovchinnikova G."/>
            <person name="Pati A."/>
            <person name="Chen A."/>
            <person name="Palaniappan K."/>
            <person name="Land M."/>
            <person name="Hauser L."/>
            <person name="Chang Y.J."/>
            <person name="Jeffries C.D."/>
            <person name="Chain P."/>
            <person name="Saunders E."/>
            <person name="Detter J.C."/>
            <person name="Brettin T."/>
            <person name="Rohde M."/>
            <person name="Goker M."/>
            <person name="Spring S."/>
            <person name="Bristow J."/>
            <person name="Markowitz V."/>
            <person name="Hugenholtz P."/>
            <person name="Kyrpides N.C."/>
            <person name="Klenk H.P."/>
            <person name="Eisen J.A."/>
        </authorList>
    </citation>
    <scope>NUCLEOTIDE SEQUENCE [LARGE SCALE GENOMIC DNA]</scope>
    <source>
        <strain evidence="7">ATCC 49978 / DSM 6589 / Su883</strain>
    </source>
</reference>
<dbReference type="SUPFAM" id="SSF51395">
    <property type="entry name" value="FMN-linked oxidoreductases"/>
    <property type="match status" value="1"/>
</dbReference>
<keyword evidence="3" id="KW-0285">Flavoprotein</keyword>
<dbReference type="NCBIfam" id="TIGR03315">
    <property type="entry name" value="Se_ygfK"/>
    <property type="match status" value="1"/>
</dbReference>
<dbReference type="Proteomes" id="UP000002030">
    <property type="component" value="Chromosome"/>
</dbReference>
<dbReference type="eggNOG" id="COG3383">
    <property type="taxonomic scope" value="Bacteria"/>
</dbReference>
<dbReference type="STRING" id="525903.Taci_0423"/>
<dbReference type="Gene3D" id="3.20.20.70">
    <property type="entry name" value="Aldolase class I"/>
    <property type="match status" value="1"/>
</dbReference>
<dbReference type="PANTHER" id="PTHR42783">
    <property type="entry name" value="GLUTAMATE SYNTHASE [NADPH] SMALL CHAIN"/>
    <property type="match status" value="1"/>
</dbReference>
<dbReference type="InterPro" id="IPR017701">
    <property type="entry name" value="Se_rdtase_YgfK"/>
</dbReference>
<dbReference type="PATRIC" id="fig|525903.6.peg.428"/>
<dbReference type="InterPro" id="IPR009051">
    <property type="entry name" value="Helical_ferredxn"/>
</dbReference>
<dbReference type="SUPFAM" id="SSF51971">
    <property type="entry name" value="Nucleotide-binding domain"/>
    <property type="match status" value="2"/>
</dbReference>
<proteinExistence type="inferred from homology"/>
<evidence type="ECO:0000256" key="3">
    <source>
        <dbReference type="ARBA" id="ARBA00022827"/>
    </source>
</evidence>
<evidence type="ECO:0000313" key="6">
    <source>
        <dbReference type="EMBL" id="ACZ18660.1"/>
    </source>
</evidence>
<feature type="domain" description="Dihydroprymidine dehydrogenase" evidence="5">
    <location>
        <begin position="441"/>
        <end position="516"/>
    </location>
</feature>
<protein>
    <submittedName>
        <fullName evidence="6">Selenate reductase YgfK</fullName>
    </submittedName>
</protein>
<organism evidence="6 7">
    <name type="scientific">Thermanaerovibrio acidaminovorans (strain ATCC 49978 / DSM 6589 / Su883)</name>
    <name type="common">Selenomonas acidaminovorans</name>
    <dbReference type="NCBI Taxonomy" id="525903"/>
    <lineage>
        <taxon>Bacteria</taxon>
        <taxon>Thermotogati</taxon>
        <taxon>Synergistota</taxon>
        <taxon>Synergistia</taxon>
        <taxon>Synergistales</taxon>
        <taxon>Synergistaceae</taxon>
        <taxon>Thermanaerovibrio</taxon>
    </lineage>
</organism>
<keyword evidence="7" id="KW-1185">Reference proteome</keyword>
<comment type="cofactor">
    <cofactor evidence="1">
        <name>FAD</name>
        <dbReference type="ChEBI" id="CHEBI:57692"/>
    </cofactor>
</comment>
<evidence type="ECO:0000256" key="2">
    <source>
        <dbReference type="ARBA" id="ARBA00011048"/>
    </source>
</evidence>
<accession>D1B8Q7</accession>
<dbReference type="Pfam" id="PF14691">
    <property type="entry name" value="Fer4_20"/>
    <property type="match status" value="1"/>
</dbReference>
<comment type="similarity">
    <text evidence="2">In the N-terminal section; belongs to the NADH:flavin oxidoreductase/NADH oxidase family.</text>
</comment>
<dbReference type="HOGENOM" id="CLU_014791_0_0_0"/>
<dbReference type="InterPro" id="IPR028261">
    <property type="entry name" value="DPD_II"/>
</dbReference>
<dbReference type="Gene3D" id="3.50.50.60">
    <property type="entry name" value="FAD/NAD(P)-binding domain"/>
    <property type="match status" value="2"/>
</dbReference>
<dbReference type="RefSeq" id="WP_012869176.1">
    <property type="nucleotide sequence ID" value="NC_013522.1"/>
</dbReference>
<feature type="domain" description="FAD/NAD(P)-binding" evidence="4">
    <location>
        <begin position="533"/>
        <end position="821"/>
    </location>
</feature>
<name>D1B8Q7_THEAS</name>
<evidence type="ECO:0000313" key="7">
    <source>
        <dbReference type="Proteomes" id="UP000002030"/>
    </source>
</evidence>
<dbReference type="AlphaFoldDB" id="D1B8Q7"/>
<dbReference type="InterPro" id="IPR036188">
    <property type="entry name" value="FAD/NAD-bd_sf"/>
</dbReference>
<dbReference type="EnsemblBacteria" id="ACZ18660">
    <property type="protein sequence ID" value="ACZ18660"/>
    <property type="gene ID" value="Taci_0423"/>
</dbReference>
<dbReference type="PANTHER" id="PTHR42783:SF3">
    <property type="entry name" value="GLUTAMATE SYNTHASE [NADPH] SMALL CHAIN-RELATED"/>
    <property type="match status" value="1"/>
</dbReference>
<dbReference type="InterPro" id="IPR023753">
    <property type="entry name" value="FAD/NAD-binding_dom"/>
</dbReference>
<evidence type="ECO:0000256" key="1">
    <source>
        <dbReference type="ARBA" id="ARBA00001974"/>
    </source>
</evidence>
<dbReference type="OrthoDB" id="9803192at2"/>
<evidence type="ECO:0000259" key="4">
    <source>
        <dbReference type="Pfam" id="PF07992"/>
    </source>
</evidence>
<dbReference type="PRINTS" id="PR00368">
    <property type="entry name" value="FADPNR"/>
</dbReference>
<dbReference type="eggNOG" id="COG0167">
    <property type="taxonomic scope" value="Bacteria"/>
</dbReference>
<dbReference type="PRINTS" id="PR00469">
    <property type="entry name" value="PNDRDTASEII"/>
</dbReference>
<dbReference type="Gene3D" id="1.10.1060.10">
    <property type="entry name" value="Alpha-helical ferredoxin"/>
    <property type="match status" value="2"/>
</dbReference>
<sequence>MRDYMRPLTFEEHLDWILGEYGTRRSIYGIPEAMFYRPDPSSPMVSRLFGDSLHTPIGPAAGPHTQLVQNILSAWLCGARYMELKTVQIMDELVIERPCIDMEDEGYNVEWSQELKLERSAAEYARAWVLVHAMPRLLGWDDVTEGTIFNMSVGYNMEGILTPRMQQFMASMEDASDEIGRCLEVLADRLPEMEDLTVPSRISAGCTLSTMHGCPPDEIEKIASYLINRGLHVFVKLNPTLLGAETVRSILNDKLGFKRLHVPDSAFEHDLKYPQAVEILRNLSDLARRKGVTFGVKLTNTLAMENWKGRMPGGEMYMSGRPLFPLAVNLFNKIRSDFPDLPVSFSAGADQENVARLFACGVKTVTIASELLKPGGYGRLLSCVNSLERAMRERGCSSLEEFAKDGAMALKDLAADSLTNPRYRYVPVTPPKSPTPLGMFDCVEAPCSAACPVNQEVPLYARRIAKGDFDGALEAVLRRNPMPGVTGHVCPHGCQDRCTRSQIDEPVAIRALKRAAERYGSFEPTRVEPGDIKVAVIGAGPSGLAAARELAQVGFKVTVMEAKDRPGGMMSLAPSFRLPADALAGDVERVQALGVQFLFNHPVTQSPESLLGEYGAVYVATGFPVDSPLGLEGEGAKGVFGALGFLDSVARGERVDLGDRVLVVGGGNTAMDAARTAMRLGASVKVVYRRTRDQMPAEPEEVEAFLSEGGTILELASPEGLVVSDGTVKGLVCRRNRLGDPGPDGRPRPVPTDETFTLEADSVIAAIGQAQANVIFDASALRIEGGKVRVFDNLSTQVPGVYAGGDLVRGPKTVIAACADGISAARSIARAFGVQVPCQEVPESLTEEEIGQIKLRRIAKVPSAREPRRTQRDFDLFELPLSREEAVEEAKRCLSCDVVCDKCVDVCPNRANVSVLVTPGAGLAPAFRCDGDRVAWVRSVPVQVRQDRQIVHVEDLCNRCGNCETFCVHQDGKPFEQKPRLFFCEEGVVREEENALWAAEGEVVWKQGGIRCSLVRSAYGWIYEDPFIRVELTGSFRPVTFEAKGHFQGERSLEMAFQMKVLLEGMEESAPFLLA</sequence>
<dbReference type="EMBL" id="CP001818">
    <property type="protein sequence ID" value="ACZ18660.1"/>
    <property type="molecule type" value="Genomic_DNA"/>
</dbReference>
<dbReference type="GO" id="GO:0016491">
    <property type="term" value="F:oxidoreductase activity"/>
    <property type="evidence" value="ECO:0007669"/>
    <property type="project" value="InterPro"/>
</dbReference>